<evidence type="ECO:0000313" key="1">
    <source>
        <dbReference type="EMBL" id="TMW57532.1"/>
    </source>
</evidence>
<accession>A0A8K1C6N5</accession>
<comment type="caution">
    <text evidence="1">The sequence shown here is derived from an EMBL/GenBank/DDBJ whole genome shotgun (WGS) entry which is preliminary data.</text>
</comment>
<keyword evidence="2" id="KW-1185">Reference proteome</keyword>
<evidence type="ECO:0000313" key="2">
    <source>
        <dbReference type="Proteomes" id="UP000794436"/>
    </source>
</evidence>
<protein>
    <submittedName>
        <fullName evidence="1">Uncharacterized protein</fullName>
    </submittedName>
</protein>
<name>A0A8K1C6N5_PYTOL</name>
<organism evidence="1 2">
    <name type="scientific">Pythium oligandrum</name>
    <name type="common">Mycoparasitic fungus</name>
    <dbReference type="NCBI Taxonomy" id="41045"/>
    <lineage>
        <taxon>Eukaryota</taxon>
        <taxon>Sar</taxon>
        <taxon>Stramenopiles</taxon>
        <taxon>Oomycota</taxon>
        <taxon>Peronosporomycetes</taxon>
        <taxon>Pythiales</taxon>
        <taxon>Pythiaceae</taxon>
        <taxon>Pythium</taxon>
    </lineage>
</organism>
<gene>
    <name evidence="1" type="ORF">Poli38472_003457</name>
</gene>
<dbReference type="Proteomes" id="UP000794436">
    <property type="component" value="Unassembled WGS sequence"/>
</dbReference>
<reference evidence="1" key="1">
    <citation type="submission" date="2019-03" db="EMBL/GenBank/DDBJ databases">
        <title>Long read genome sequence of the mycoparasitic Pythium oligandrum ATCC 38472 isolated from sugarbeet rhizosphere.</title>
        <authorList>
            <person name="Gaulin E."/>
        </authorList>
    </citation>
    <scope>NUCLEOTIDE SEQUENCE</scope>
    <source>
        <strain evidence="1">ATCC 38472_TT</strain>
    </source>
</reference>
<proteinExistence type="predicted"/>
<dbReference type="EMBL" id="SPLM01000144">
    <property type="protein sequence ID" value="TMW57532.1"/>
    <property type="molecule type" value="Genomic_DNA"/>
</dbReference>
<dbReference type="AlphaFoldDB" id="A0A8K1C6N5"/>
<sequence length="78" mass="8630">MTPTASPAELIYLRRAESLSRPYTRLRRLGPLVREKLCLIFVSVCVVVVVRSTASDSLSVAKPRTLFPLPVDSTDNSL</sequence>